<dbReference type="EMBL" id="CP102290">
    <property type="protein sequence ID" value="UWP60920.1"/>
    <property type="molecule type" value="Genomic_DNA"/>
</dbReference>
<gene>
    <name evidence="1" type="ORF">NQ502_07795</name>
</gene>
<evidence type="ECO:0000313" key="1">
    <source>
        <dbReference type="EMBL" id="UWP60920.1"/>
    </source>
</evidence>
<dbReference type="RefSeq" id="WP_028527618.1">
    <property type="nucleotide sequence ID" value="NZ_CABLBR010000003.1"/>
</dbReference>
<protein>
    <submittedName>
        <fullName evidence="1">Uncharacterized protein</fullName>
    </submittedName>
</protein>
<evidence type="ECO:0000313" key="2">
    <source>
        <dbReference type="Proteomes" id="UP001060164"/>
    </source>
</evidence>
<proteinExistence type="predicted"/>
<dbReference type="Proteomes" id="UP001060164">
    <property type="component" value="Chromosome"/>
</dbReference>
<name>A0ABY5VM94_9FIRM</name>
<sequence length="142" mass="16606">MEPRQDYMLNSLRVCIDRYDDVKMGGRAYSPLQSEVIEFEDFMEMIAQADKLFDEKGYPQSYQNKRMFDGESQRSSFVMKPPVLRETEDIIGQQGKIGTFDILIVSRRHATWQGILKDKKGNMIGNFEDILQIISCMEKYRS</sequence>
<reference evidence="1" key="1">
    <citation type="journal article" date="2022" name="Cell">
        <title>Design, construction, and in vivo augmentation of a complex gut microbiome.</title>
        <authorList>
            <person name="Cheng A.G."/>
            <person name="Ho P.Y."/>
            <person name="Aranda-Diaz A."/>
            <person name="Jain S."/>
            <person name="Yu F.B."/>
            <person name="Meng X."/>
            <person name="Wang M."/>
            <person name="Iakiviak M."/>
            <person name="Nagashima K."/>
            <person name="Zhao A."/>
            <person name="Murugkar P."/>
            <person name="Patil A."/>
            <person name="Atabakhsh K."/>
            <person name="Weakley A."/>
            <person name="Yan J."/>
            <person name="Brumbaugh A.R."/>
            <person name="Higginbottom S."/>
            <person name="Dimas A."/>
            <person name="Shiver A.L."/>
            <person name="Deutschbauer A."/>
            <person name="Neff N."/>
            <person name="Sonnenburg J.L."/>
            <person name="Huang K.C."/>
            <person name="Fischbach M.A."/>
        </authorList>
    </citation>
    <scope>NUCLEOTIDE SEQUENCE</scope>
    <source>
        <strain evidence="1">DSM 19829</strain>
    </source>
</reference>
<accession>A0ABY5VM94</accession>
<keyword evidence="2" id="KW-1185">Reference proteome</keyword>
<organism evidence="1 2">
    <name type="scientific">Ruminococcus gauvreauii</name>
    <dbReference type="NCBI Taxonomy" id="438033"/>
    <lineage>
        <taxon>Bacteria</taxon>
        <taxon>Bacillati</taxon>
        <taxon>Bacillota</taxon>
        <taxon>Clostridia</taxon>
        <taxon>Eubacteriales</taxon>
        <taxon>Oscillospiraceae</taxon>
        <taxon>Ruminococcus</taxon>
    </lineage>
</organism>